<proteinExistence type="predicted"/>
<name>A0A915YLC5_9BACT</name>
<evidence type="ECO:0000313" key="5">
    <source>
        <dbReference type="Proteomes" id="UP001060919"/>
    </source>
</evidence>
<dbReference type="InterPro" id="IPR007963">
    <property type="entry name" value="Peptidase_M61_catalytic"/>
</dbReference>
<feature type="chain" id="PRO_5037482371" evidence="1">
    <location>
        <begin position="19"/>
        <end position="620"/>
    </location>
</feature>
<evidence type="ECO:0000313" key="4">
    <source>
        <dbReference type="EMBL" id="BDS15233.1"/>
    </source>
</evidence>
<keyword evidence="5" id="KW-1185">Reference proteome</keyword>
<evidence type="ECO:0000259" key="3">
    <source>
        <dbReference type="Pfam" id="PF17899"/>
    </source>
</evidence>
<protein>
    <submittedName>
        <fullName evidence="4">Peptidase M61</fullName>
    </submittedName>
</protein>
<dbReference type="SUPFAM" id="SSF55486">
    <property type="entry name" value="Metalloproteases ('zincins'), catalytic domain"/>
    <property type="match status" value="1"/>
</dbReference>
<dbReference type="RefSeq" id="WP_264790403.1">
    <property type="nucleotide sequence ID" value="NZ_AP026867.1"/>
</dbReference>
<dbReference type="Gene3D" id="1.10.390.10">
    <property type="entry name" value="Neutral Protease Domain 2"/>
    <property type="match status" value="1"/>
</dbReference>
<sequence length="620" mass="70127">MKKLLVSLLSLATFNLLAQTYEYKVNLNEVKNDKIAVELNVPELKQKTLYFHLPAMVPGTYSVYDFGRFVVDFKALDKNGKELTVEHPDANTWKILDAKSVSKISYQVEDTWDTDKKNVIFEPAGTNIDSDVFVFNNHGIFGYFKKYEKLPFKIEVDRPKKFFGGTAMKRIGGDADTDIFEASSYNFLVDNPILFSAPDTATIKVGKATVLIHTYSPSGRVNSKDLVADIKPILEAQRQYLGGELPVDRYAFLVFLNEEGNFYLSGAAGALEHSYSSFYCLFEGDPSAISQTIRDVAAHEFFHIVTPLNIHSKEIHDFDFINPKMSEHLWLYEGGTEYAAQHVQVKQKLVSIQQFLATMSQKIRQAESFNQAIPFTVMSKTCLDENKSQYANVYLKGALINMCLDMKLRKLSNGSYGVQDMMSDLSKKYGIDKPFKDKCLFKEIGKVTGYKKEMKDFFKRYVAGAEPLPIQEMMDQFGVSYQEKGIITELSPFGFDLNRGVSFNFAKSLIEIKENGIDAFGKDILGLKGGDLLYKWQGQELTMQSLQSVLGQHQMSAKEGVELTITVLRKNDAGEYEEKELNGILQKVPVEVTHALIVDEKASQEKIKLRKAWLGNYLSE</sequence>
<dbReference type="Gene3D" id="2.60.40.3650">
    <property type="match status" value="1"/>
</dbReference>
<gene>
    <name evidence="4" type="ORF">AsAng_0060170</name>
</gene>
<feature type="domain" description="Peptidase M61 N-terminal" evidence="3">
    <location>
        <begin position="22"/>
        <end position="196"/>
    </location>
</feature>
<keyword evidence="1" id="KW-0732">Signal</keyword>
<feature type="signal peptide" evidence="1">
    <location>
        <begin position="1"/>
        <end position="18"/>
    </location>
</feature>
<dbReference type="InterPro" id="IPR027268">
    <property type="entry name" value="Peptidase_M4/M1_CTD_sf"/>
</dbReference>
<dbReference type="InterPro" id="IPR040756">
    <property type="entry name" value="Peptidase_M61_N"/>
</dbReference>
<evidence type="ECO:0000259" key="2">
    <source>
        <dbReference type="Pfam" id="PF05299"/>
    </source>
</evidence>
<dbReference type="AlphaFoldDB" id="A0A915YLC5"/>
<organism evidence="4 5">
    <name type="scientific">Aureispira anguillae</name>
    <dbReference type="NCBI Taxonomy" id="2864201"/>
    <lineage>
        <taxon>Bacteria</taxon>
        <taxon>Pseudomonadati</taxon>
        <taxon>Bacteroidota</taxon>
        <taxon>Saprospiria</taxon>
        <taxon>Saprospirales</taxon>
        <taxon>Saprospiraceae</taxon>
        <taxon>Aureispira</taxon>
    </lineage>
</organism>
<evidence type="ECO:0000256" key="1">
    <source>
        <dbReference type="SAM" id="SignalP"/>
    </source>
</evidence>
<feature type="domain" description="Peptidase M61 catalytic" evidence="2">
    <location>
        <begin position="294"/>
        <end position="384"/>
    </location>
</feature>
<dbReference type="Pfam" id="PF05299">
    <property type="entry name" value="Peptidase_M61"/>
    <property type="match status" value="1"/>
</dbReference>
<dbReference type="Pfam" id="PF17899">
    <property type="entry name" value="Peptidase_M61_N"/>
    <property type="match status" value="1"/>
</dbReference>
<reference evidence="4" key="1">
    <citation type="submission" date="2022-09" db="EMBL/GenBank/DDBJ databases">
        <title>Aureispira anguillicida sp. nov., isolated from Leptocephalus of Japanese eel Anguilla japonica.</title>
        <authorList>
            <person name="Yuasa K."/>
            <person name="Mekata T."/>
            <person name="Ikunari K."/>
        </authorList>
    </citation>
    <scope>NUCLEOTIDE SEQUENCE</scope>
    <source>
        <strain evidence="4">EL160426</strain>
    </source>
</reference>
<dbReference type="Proteomes" id="UP001060919">
    <property type="component" value="Chromosome"/>
</dbReference>
<accession>A0A915YLC5</accession>
<dbReference type="KEGG" id="aup:AsAng_0060170"/>
<dbReference type="EMBL" id="AP026867">
    <property type="protein sequence ID" value="BDS15233.1"/>
    <property type="molecule type" value="Genomic_DNA"/>
</dbReference>